<gene>
    <name evidence="2" type="ORF">B0H63DRAFT_528725</name>
</gene>
<dbReference type="PANTHER" id="PTHR46411">
    <property type="entry name" value="FAMILY ATPASE, PUTATIVE-RELATED"/>
    <property type="match status" value="1"/>
</dbReference>
<feature type="region of interest" description="Disordered" evidence="1">
    <location>
        <begin position="117"/>
        <end position="188"/>
    </location>
</feature>
<feature type="compositionally biased region" description="Basic residues" evidence="1">
    <location>
        <begin position="166"/>
        <end position="176"/>
    </location>
</feature>
<dbReference type="PANTHER" id="PTHR46411:SF2">
    <property type="entry name" value="AAA+ ATPASE DOMAIN-CONTAINING PROTEIN"/>
    <property type="match status" value="1"/>
</dbReference>
<evidence type="ECO:0000256" key="1">
    <source>
        <dbReference type="SAM" id="MobiDB-lite"/>
    </source>
</evidence>
<keyword evidence="3" id="KW-1185">Reference proteome</keyword>
<name>A0AAE0K1J6_9PEZI</name>
<dbReference type="AlphaFoldDB" id="A0AAE0K1J6"/>
<evidence type="ECO:0000313" key="3">
    <source>
        <dbReference type="Proteomes" id="UP001285441"/>
    </source>
</evidence>
<evidence type="ECO:0000313" key="2">
    <source>
        <dbReference type="EMBL" id="KAK3368358.1"/>
    </source>
</evidence>
<protein>
    <submittedName>
        <fullName evidence="2">Uncharacterized protein</fullName>
    </submittedName>
</protein>
<reference evidence="2" key="2">
    <citation type="submission" date="2023-06" db="EMBL/GenBank/DDBJ databases">
        <authorList>
            <consortium name="Lawrence Berkeley National Laboratory"/>
            <person name="Haridas S."/>
            <person name="Hensen N."/>
            <person name="Bonometti L."/>
            <person name="Westerberg I."/>
            <person name="Brannstrom I.O."/>
            <person name="Guillou S."/>
            <person name="Cros-Aarteil S."/>
            <person name="Calhoun S."/>
            <person name="Kuo A."/>
            <person name="Mondo S."/>
            <person name="Pangilinan J."/>
            <person name="Riley R."/>
            <person name="LaButti K."/>
            <person name="Andreopoulos B."/>
            <person name="Lipzen A."/>
            <person name="Chen C."/>
            <person name="Yanf M."/>
            <person name="Daum C."/>
            <person name="Ng V."/>
            <person name="Clum A."/>
            <person name="Steindorff A."/>
            <person name="Ohm R."/>
            <person name="Martin F."/>
            <person name="Silar P."/>
            <person name="Natvig D."/>
            <person name="Lalanne C."/>
            <person name="Gautier V."/>
            <person name="Ament-velasquez S.L."/>
            <person name="Kruys A."/>
            <person name="Hutchinson M.I."/>
            <person name="Powell A.J."/>
            <person name="Barry K."/>
            <person name="Miller A.N."/>
            <person name="Grigoriev I.V."/>
            <person name="Debuchy R."/>
            <person name="Gladieux P."/>
            <person name="Thoren M.H."/>
            <person name="Johannesson H."/>
        </authorList>
    </citation>
    <scope>NUCLEOTIDE SEQUENCE</scope>
    <source>
        <strain evidence="2">CBS 232.78</strain>
    </source>
</reference>
<dbReference type="Proteomes" id="UP001285441">
    <property type="component" value="Unassembled WGS sequence"/>
</dbReference>
<organism evidence="2 3">
    <name type="scientific">Podospora didyma</name>
    <dbReference type="NCBI Taxonomy" id="330526"/>
    <lineage>
        <taxon>Eukaryota</taxon>
        <taxon>Fungi</taxon>
        <taxon>Dikarya</taxon>
        <taxon>Ascomycota</taxon>
        <taxon>Pezizomycotina</taxon>
        <taxon>Sordariomycetes</taxon>
        <taxon>Sordariomycetidae</taxon>
        <taxon>Sordariales</taxon>
        <taxon>Podosporaceae</taxon>
        <taxon>Podospora</taxon>
    </lineage>
</organism>
<proteinExistence type="predicted"/>
<dbReference type="EMBL" id="JAULSW010000010">
    <property type="protein sequence ID" value="KAK3368358.1"/>
    <property type="molecule type" value="Genomic_DNA"/>
</dbReference>
<reference evidence="2" key="1">
    <citation type="journal article" date="2023" name="Mol. Phylogenet. Evol.">
        <title>Genome-scale phylogeny and comparative genomics of the fungal order Sordariales.</title>
        <authorList>
            <person name="Hensen N."/>
            <person name="Bonometti L."/>
            <person name="Westerberg I."/>
            <person name="Brannstrom I.O."/>
            <person name="Guillou S."/>
            <person name="Cros-Aarteil S."/>
            <person name="Calhoun S."/>
            <person name="Haridas S."/>
            <person name="Kuo A."/>
            <person name="Mondo S."/>
            <person name="Pangilinan J."/>
            <person name="Riley R."/>
            <person name="LaButti K."/>
            <person name="Andreopoulos B."/>
            <person name="Lipzen A."/>
            <person name="Chen C."/>
            <person name="Yan M."/>
            <person name="Daum C."/>
            <person name="Ng V."/>
            <person name="Clum A."/>
            <person name="Steindorff A."/>
            <person name="Ohm R.A."/>
            <person name="Martin F."/>
            <person name="Silar P."/>
            <person name="Natvig D.O."/>
            <person name="Lalanne C."/>
            <person name="Gautier V."/>
            <person name="Ament-Velasquez S.L."/>
            <person name="Kruys A."/>
            <person name="Hutchinson M.I."/>
            <person name="Powell A.J."/>
            <person name="Barry K."/>
            <person name="Miller A.N."/>
            <person name="Grigoriev I.V."/>
            <person name="Debuchy R."/>
            <person name="Gladieux P."/>
            <person name="Hiltunen Thoren M."/>
            <person name="Johannesson H."/>
        </authorList>
    </citation>
    <scope>NUCLEOTIDE SEQUENCE</scope>
    <source>
        <strain evidence="2">CBS 232.78</strain>
    </source>
</reference>
<comment type="caution">
    <text evidence="2">The sequence shown here is derived from an EMBL/GenBank/DDBJ whole genome shotgun (WGS) entry which is preliminary data.</text>
</comment>
<feature type="compositionally biased region" description="Basic and acidic residues" evidence="1">
    <location>
        <begin position="137"/>
        <end position="152"/>
    </location>
</feature>
<sequence>MENHFTLAHKWGCVLLPDEADVFLAKRDLYYPKLSKKPVIQIFKNNFDRIKAINDDRQSNGLSPFLYMDSKKKVLGWKYFKTVAEASIQFNQYLHASHGFDEEKVAKRDLMRASTRDFESLRQEPLLESSSEDSSEDERHDDGKAQNDKDSGDSSDSESTVDEKKERKKTKDKKQGKKEEDAETDDSD</sequence>
<accession>A0AAE0K1J6</accession>